<feature type="region of interest" description="Disordered" evidence="1">
    <location>
        <begin position="1"/>
        <end position="64"/>
    </location>
</feature>
<dbReference type="EMBL" id="FQZZ01000001">
    <property type="protein sequence ID" value="SHJ63034.1"/>
    <property type="molecule type" value="Genomic_DNA"/>
</dbReference>
<name>A0A1H0AYY5_9RHOB</name>
<accession>A0A1H0AYY5</accession>
<sequence>MLGSLFSSARTTPVGAQPALAPQPGTHPAPGTATSPATRGQTGPDKPRGITPEPRILPPNGPVISDLGEARFRADMLRQALAQEVVIDRAVAPLPQPGLLPAEMRPAQADPADNSYRANVRALTPDSRV</sequence>
<reference evidence="2 3" key="1">
    <citation type="submission" date="2016-11" db="EMBL/GenBank/DDBJ databases">
        <authorList>
            <person name="Varghese N."/>
            <person name="Submissions S."/>
        </authorList>
    </citation>
    <scope>NUCLEOTIDE SEQUENCE [LARGE SCALE GENOMIC DNA]</scope>
    <source>
        <strain evidence="2 3">DSM 29620</strain>
    </source>
</reference>
<dbReference type="RefSeq" id="WP_149786283.1">
    <property type="nucleotide sequence ID" value="NZ_FNIO01000001.1"/>
</dbReference>
<evidence type="ECO:0000256" key="1">
    <source>
        <dbReference type="SAM" id="MobiDB-lite"/>
    </source>
</evidence>
<feature type="compositionally biased region" description="Polar residues" evidence="1">
    <location>
        <begin position="1"/>
        <end position="11"/>
    </location>
</feature>
<evidence type="ECO:0000313" key="3">
    <source>
        <dbReference type="Proteomes" id="UP000324252"/>
    </source>
</evidence>
<dbReference type="Proteomes" id="UP000324252">
    <property type="component" value="Unassembled WGS sequence"/>
</dbReference>
<proteinExistence type="predicted"/>
<dbReference type="AlphaFoldDB" id="A0A1H0AYY5"/>
<feature type="region of interest" description="Disordered" evidence="1">
    <location>
        <begin position="101"/>
        <end position="129"/>
    </location>
</feature>
<feature type="compositionally biased region" description="Polar residues" evidence="1">
    <location>
        <begin position="32"/>
        <end position="41"/>
    </location>
</feature>
<gene>
    <name evidence="2" type="ORF">SAMN05444142_101858</name>
</gene>
<evidence type="ECO:0000313" key="2">
    <source>
        <dbReference type="EMBL" id="SHJ63034.1"/>
    </source>
</evidence>
<protein>
    <submittedName>
        <fullName evidence="2">Uncharacterized protein</fullName>
    </submittedName>
</protein>
<keyword evidence="3" id="KW-1185">Reference proteome</keyword>
<organism evidence="2 3">
    <name type="scientific">Lutimaribacter pacificus</name>
    <dbReference type="NCBI Taxonomy" id="391948"/>
    <lineage>
        <taxon>Bacteria</taxon>
        <taxon>Pseudomonadati</taxon>
        <taxon>Pseudomonadota</taxon>
        <taxon>Alphaproteobacteria</taxon>
        <taxon>Rhodobacterales</taxon>
        <taxon>Roseobacteraceae</taxon>
        <taxon>Lutimaribacter</taxon>
    </lineage>
</organism>